<dbReference type="InterPro" id="IPR001173">
    <property type="entry name" value="Glyco_trans_2-like"/>
</dbReference>
<proteinExistence type="predicted"/>
<dbReference type="RefSeq" id="WP_135445016.1">
    <property type="nucleotide sequence ID" value="NZ_SRLE01000009.1"/>
</dbReference>
<dbReference type="PANTHER" id="PTHR10859:SF91">
    <property type="entry name" value="DOLICHYL-PHOSPHATE BETA-GLUCOSYLTRANSFERASE"/>
    <property type="match status" value="1"/>
</dbReference>
<dbReference type="AlphaFoldDB" id="A0A4Z0LZ72"/>
<dbReference type="PANTHER" id="PTHR10859">
    <property type="entry name" value="GLYCOSYL TRANSFERASE"/>
    <property type="match status" value="1"/>
</dbReference>
<dbReference type="OrthoDB" id="9808633at2"/>
<dbReference type="Proteomes" id="UP000298050">
    <property type="component" value="Unassembled WGS sequence"/>
</dbReference>
<comment type="caution">
    <text evidence="2">The sequence shown here is derived from an EMBL/GenBank/DDBJ whole genome shotgun (WGS) entry which is preliminary data.</text>
</comment>
<evidence type="ECO:0000259" key="1">
    <source>
        <dbReference type="Pfam" id="PF00535"/>
    </source>
</evidence>
<reference evidence="2 3" key="1">
    <citation type="submission" date="2019-04" db="EMBL/GenBank/DDBJ databases">
        <title>Taxonomy of novel Haliea sp. from mangrove soil of West Coast of India.</title>
        <authorList>
            <person name="Verma A."/>
            <person name="Kumar P."/>
            <person name="Krishnamurthi S."/>
        </authorList>
    </citation>
    <scope>NUCLEOTIDE SEQUENCE [LARGE SCALE GENOMIC DNA]</scope>
    <source>
        <strain evidence="2 3">SAOS-164</strain>
    </source>
</reference>
<accession>A0A4Z0LZ72</accession>
<keyword evidence="3" id="KW-1185">Reference proteome</keyword>
<evidence type="ECO:0000313" key="3">
    <source>
        <dbReference type="Proteomes" id="UP000298050"/>
    </source>
</evidence>
<organism evidence="2 3">
    <name type="scientific">Mangrovimicrobium sediminis</name>
    <dbReference type="NCBI Taxonomy" id="2562682"/>
    <lineage>
        <taxon>Bacteria</taxon>
        <taxon>Pseudomonadati</taxon>
        <taxon>Pseudomonadota</taxon>
        <taxon>Gammaproteobacteria</taxon>
        <taxon>Cellvibrionales</taxon>
        <taxon>Halieaceae</taxon>
        <taxon>Mangrovimicrobium</taxon>
    </lineage>
</organism>
<dbReference type="SUPFAM" id="SSF53448">
    <property type="entry name" value="Nucleotide-diphospho-sugar transferases"/>
    <property type="match status" value="1"/>
</dbReference>
<name>A0A4Z0LZ72_9GAMM</name>
<dbReference type="InterPro" id="IPR029044">
    <property type="entry name" value="Nucleotide-diphossugar_trans"/>
</dbReference>
<gene>
    <name evidence="2" type="ORF">E4634_14215</name>
</gene>
<dbReference type="GO" id="GO:0016740">
    <property type="term" value="F:transferase activity"/>
    <property type="evidence" value="ECO:0007669"/>
    <property type="project" value="UniProtKB-KW"/>
</dbReference>
<protein>
    <submittedName>
        <fullName evidence="2">Glycosyltransferase family 2 protein</fullName>
    </submittedName>
</protein>
<keyword evidence="2" id="KW-0808">Transferase</keyword>
<evidence type="ECO:0000313" key="2">
    <source>
        <dbReference type="EMBL" id="TGD72672.1"/>
    </source>
</evidence>
<dbReference type="CDD" id="cd04179">
    <property type="entry name" value="DPM_DPG-synthase_like"/>
    <property type="match status" value="1"/>
</dbReference>
<dbReference type="Pfam" id="PF00535">
    <property type="entry name" value="Glycos_transf_2"/>
    <property type="match status" value="1"/>
</dbReference>
<dbReference type="GO" id="GO:0006487">
    <property type="term" value="P:protein N-linked glycosylation"/>
    <property type="evidence" value="ECO:0007669"/>
    <property type="project" value="TreeGrafter"/>
</dbReference>
<dbReference type="Gene3D" id="3.90.550.10">
    <property type="entry name" value="Spore Coat Polysaccharide Biosynthesis Protein SpsA, Chain A"/>
    <property type="match status" value="1"/>
</dbReference>
<dbReference type="EMBL" id="SRLE01000009">
    <property type="protein sequence ID" value="TGD72672.1"/>
    <property type="molecule type" value="Genomic_DNA"/>
</dbReference>
<feature type="domain" description="Glycosyltransferase 2-like" evidence="1">
    <location>
        <begin position="5"/>
        <end position="134"/>
    </location>
</feature>
<sequence length="249" mass="27497">MSCCLVVPHYNHVGELERFLPGLAALGHPVLLVDDGSDESAKQALRKLVQGSDSVSLVEHPRNRGKGAAVLTGFTVAASRGFTHALQIDADGQHNLDDIAGFIAASEANPRSIVCGKPVFDADAPAARVHGRKVTTFWTALETLSLEIEDGLCGFRVYPLDVVAQIVDAYYLGPRMDFDTEILVKAVWQDIDLRFLPTRVVYPPGATSHFHYLRDNLVLIRLHTRLMLGMLWRLPVLLARKLRRLARGQ</sequence>